<organism evidence="3 4">
    <name type="scientific">Anaerovibrio slackiae</name>
    <dbReference type="NCBI Taxonomy" id="2652309"/>
    <lineage>
        <taxon>Bacteria</taxon>
        <taxon>Bacillati</taxon>
        <taxon>Bacillota</taxon>
        <taxon>Negativicutes</taxon>
        <taxon>Selenomonadales</taxon>
        <taxon>Selenomonadaceae</taxon>
        <taxon>Anaerovibrio</taxon>
    </lineage>
</organism>
<dbReference type="Gene3D" id="1.10.1040.20">
    <property type="entry name" value="ProC-like, C-terminal domain"/>
    <property type="match status" value="1"/>
</dbReference>
<sequence length="307" mass="33084">MKIGFIGAGKVGVTLGKYFSRHGGEVTGYYSRNIQSAREAAEFTAANIYRCASDLLADSDVLFLTVPDDAIASCYRELCRSAGSIQGKIFCHASGAMTAEAAFPGVEAAGAYGYSVHPLFAISDRFHAYSQMADVFFTLEGSAGRRDFMLEWLRAAGLQVQLIEAGCKAKYHAAAAIVSNQVVALFEESRRMLMECGFQPEAAQKALTPIFLGNASHVADEGAVRALTGPVQRGDTGTLAKHLAVLEGCEDRLLYLLLSRRLLQLAKARNADYDDTSIGAFLDEEYRKGIEAAAAELLQAGRKDEAK</sequence>
<feature type="domain" description="DUF2520" evidence="2">
    <location>
        <begin position="136"/>
        <end position="261"/>
    </location>
</feature>
<dbReference type="InterPro" id="IPR019665">
    <property type="entry name" value="OxRdtase/DH_put_Rossmann_dom"/>
</dbReference>
<dbReference type="InterPro" id="IPR036291">
    <property type="entry name" value="NAD(P)-bd_dom_sf"/>
</dbReference>
<dbReference type="EMBL" id="VUNR01000023">
    <property type="protein sequence ID" value="MSU09431.1"/>
    <property type="molecule type" value="Genomic_DNA"/>
</dbReference>
<dbReference type="InterPro" id="IPR008927">
    <property type="entry name" value="6-PGluconate_DH-like_C_sf"/>
</dbReference>
<dbReference type="Proteomes" id="UP000433181">
    <property type="component" value="Unassembled WGS sequence"/>
</dbReference>
<dbReference type="PANTHER" id="PTHR40459:SF1">
    <property type="entry name" value="CONSERVED HYPOTHETICAL ALANINE AND LEUCINE RICH PROTEIN"/>
    <property type="match status" value="1"/>
</dbReference>
<comment type="caution">
    <text evidence="3">The sequence shown here is derived from an EMBL/GenBank/DDBJ whole genome shotgun (WGS) entry which is preliminary data.</text>
</comment>
<accession>A0A6I2UJR9</accession>
<dbReference type="AlphaFoldDB" id="A0A6I2UJR9"/>
<name>A0A6I2UJR9_9FIRM</name>
<dbReference type="SUPFAM" id="SSF51735">
    <property type="entry name" value="NAD(P)-binding Rossmann-fold domains"/>
    <property type="match status" value="1"/>
</dbReference>
<dbReference type="InterPro" id="IPR018931">
    <property type="entry name" value="DUF2520"/>
</dbReference>
<reference evidence="3 4" key="1">
    <citation type="submission" date="2019-08" db="EMBL/GenBank/DDBJ databases">
        <title>In-depth cultivation of the pig gut microbiome towards novel bacterial diversity and tailored functional studies.</title>
        <authorList>
            <person name="Wylensek D."/>
            <person name="Hitch T.C.A."/>
            <person name="Clavel T."/>
        </authorList>
    </citation>
    <scope>NUCLEOTIDE SEQUENCE [LARGE SCALE GENOMIC DNA]</scope>
    <source>
        <strain evidence="3 4">WCA-693-APC-5D-A</strain>
    </source>
</reference>
<proteinExistence type="predicted"/>
<dbReference type="Gene3D" id="3.40.50.720">
    <property type="entry name" value="NAD(P)-binding Rossmann-like Domain"/>
    <property type="match status" value="1"/>
</dbReference>
<evidence type="ECO:0000313" key="4">
    <source>
        <dbReference type="Proteomes" id="UP000433181"/>
    </source>
</evidence>
<dbReference type="Pfam" id="PF10728">
    <property type="entry name" value="DUF2520"/>
    <property type="match status" value="1"/>
</dbReference>
<dbReference type="RefSeq" id="WP_154407601.1">
    <property type="nucleotide sequence ID" value="NZ_VUNR01000023.1"/>
</dbReference>
<gene>
    <name evidence="3" type="ORF">FYJ84_10580</name>
</gene>
<evidence type="ECO:0000259" key="2">
    <source>
        <dbReference type="Pfam" id="PF10728"/>
    </source>
</evidence>
<dbReference type="GeneID" id="96779372"/>
<evidence type="ECO:0000259" key="1">
    <source>
        <dbReference type="Pfam" id="PF10727"/>
    </source>
</evidence>
<dbReference type="PANTHER" id="PTHR40459">
    <property type="entry name" value="CONSERVED HYPOTHETICAL ALANINE AND LEUCINE RICH PROTEIN"/>
    <property type="match status" value="1"/>
</dbReference>
<feature type="domain" description="Putative oxidoreductase/dehydrogenase Rossmann-like" evidence="1">
    <location>
        <begin position="2"/>
        <end position="118"/>
    </location>
</feature>
<keyword evidence="4" id="KW-1185">Reference proteome</keyword>
<evidence type="ECO:0000313" key="3">
    <source>
        <dbReference type="EMBL" id="MSU09431.1"/>
    </source>
</evidence>
<dbReference type="Pfam" id="PF10727">
    <property type="entry name" value="Rossmann-like"/>
    <property type="match status" value="1"/>
</dbReference>
<dbReference type="InterPro" id="IPR037108">
    <property type="entry name" value="TM1727-like_C_sf"/>
</dbReference>
<protein>
    <submittedName>
        <fullName evidence="3">DUF2520 domain-containing protein</fullName>
    </submittedName>
</protein>
<dbReference type="SUPFAM" id="SSF48179">
    <property type="entry name" value="6-phosphogluconate dehydrogenase C-terminal domain-like"/>
    <property type="match status" value="1"/>
</dbReference>